<gene>
    <name evidence="2" type="ORF">SAMN05443668_10585</name>
</gene>
<keyword evidence="3" id="KW-1185">Reference proteome</keyword>
<accession>A0A1M7QNT5</accession>
<evidence type="ECO:0000259" key="1">
    <source>
        <dbReference type="Pfam" id="PF01863"/>
    </source>
</evidence>
<dbReference type="PANTHER" id="PTHR30399">
    <property type="entry name" value="UNCHARACTERIZED PROTEIN YGJP"/>
    <property type="match status" value="1"/>
</dbReference>
<feature type="domain" description="YgjP-like metallopeptidase" evidence="1">
    <location>
        <begin position="93"/>
        <end position="162"/>
    </location>
</feature>
<dbReference type="AlphaFoldDB" id="A0A1M7QNT5"/>
<dbReference type="InterPro" id="IPR002725">
    <property type="entry name" value="YgjP-like_metallopeptidase"/>
</dbReference>
<evidence type="ECO:0000313" key="2">
    <source>
        <dbReference type="EMBL" id="SHN32828.1"/>
    </source>
</evidence>
<reference evidence="2 3" key="1">
    <citation type="submission" date="2016-11" db="EMBL/GenBank/DDBJ databases">
        <authorList>
            <person name="Jaros S."/>
            <person name="Januszkiewicz K."/>
            <person name="Wedrychowicz H."/>
        </authorList>
    </citation>
    <scope>NUCLEOTIDE SEQUENCE [LARGE SCALE GENOMIC DNA]</scope>
    <source>
        <strain evidence="2 3">DSM 46144</strain>
    </source>
</reference>
<sequence>MDPGHPISVQVRRSARRRRTVAAYRDGDTVVVLIPARFSAVEEREWVKKMLARLDARDRRSRRPRGDAELEARALRLADAYFDDEIRPVSVRWVSNQRGRWGSCTPAEGTIRLSSRLRGMPDWVIDYVLVHELVHLRIPGHGPDFWELVDRYPRAQRARGYLEGVAASASLDVSDADEDADDSAVGA</sequence>
<protein>
    <recommendedName>
        <fullName evidence="1">YgjP-like metallopeptidase domain-containing protein</fullName>
    </recommendedName>
</protein>
<dbReference type="InterPro" id="IPR053136">
    <property type="entry name" value="UTP_pyrophosphatase-like"/>
</dbReference>
<dbReference type="Pfam" id="PF01863">
    <property type="entry name" value="YgjP-like"/>
    <property type="match status" value="1"/>
</dbReference>
<proteinExistence type="predicted"/>
<dbReference type="PANTHER" id="PTHR30399:SF1">
    <property type="entry name" value="UTP PYROPHOSPHATASE"/>
    <property type="match status" value="1"/>
</dbReference>
<dbReference type="CDD" id="cd07344">
    <property type="entry name" value="M48_yhfN_like"/>
    <property type="match status" value="1"/>
</dbReference>
<dbReference type="Proteomes" id="UP000184440">
    <property type="component" value="Unassembled WGS sequence"/>
</dbReference>
<organism evidence="2 3">
    <name type="scientific">Cryptosporangium aurantiacum</name>
    <dbReference type="NCBI Taxonomy" id="134849"/>
    <lineage>
        <taxon>Bacteria</taxon>
        <taxon>Bacillati</taxon>
        <taxon>Actinomycetota</taxon>
        <taxon>Actinomycetes</taxon>
        <taxon>Cryptosporangiales</taxon>
        <taxon>Cryptosporangiaceae</taxon>
        <taxon>Cryptosporangium</taxon>
    </lineage>
</organism>
<dbReference type="OrthoDB" id="9811177at2"/>
<dbReference type="EMBL" id="FRCS01000005">
    <property type="protein sequence ID" value="SHN32828.1"/>
    <property type="molecule type" value="Genomic_DNA"/>
</dbReference>
<name>A0A1M7QNT5_9ACTN</name>
<evidence type="ECO:0000313" key="3">
    <source>
        <dbReference type="Proteomes" id="UP000184440"/>
    </source>
</evidence>
<dbReference type="Gene3D" id="3.30.2010.10">
    <property type="entry name" value="Metalloproteases ('zincins'), catalytic domain"/>
    <property type="match status" value="1"/>
</dbReference>
<dbReference type="STRING" id="134849.SAMN05443668_10585"/>
<dbReference type="RefSeq" id="WP_073258679.1">
    <property type="nucleotide sequence ID" value="NZ_FRCS01000005.1"/>
</dbReference>